<keyword evidence="2" id="KW-1185">Reference proteome</keyword>
<dbReference type="Proteomes" id="UP001328107">
    <property type="component" value="Unassembled WGS sequence"/>
</dbReference>
<organism evidence="1 2">
    <name type="scientific">Pristionchus mayeri</name>
    <dbReference type="NCBI Taxonomy" id="1317129"/>
    <lineage>
        <taxon>Eukaryota</taxon>
        <taxon>Metazoa</taxon>
        <taxon>Ecdysozoa</taxon>
        <taxon>Nematoda</taxon>
        <taxon>Chromadorea</taxon>
        <taxon>Rhabditida</taxon>
        <taxon>Rhabditina</taxon>
        <taxon>Diplogasteromorpha</taxon>
        <taxon>Diplogasteroidea</taxon>
        <taxon>Neodiplogasteridae</taxon>
        <taxon>Pristionchus</taxon>
    </lineage>
</organism>
<name>A0AAN4Z7I1_9BILA</name>
<accession>A0AAN4Z7I1</accession>
<feature type="non-terminal residue" evidence="1">
    <location>
        <position position="248"/>
    </location>
</feature>
<evidence type="ECO:0000313" key="2">
    <source>
        <dbReference type="Proteomes" id="UP001328107"/>
    </source>
</evidence>
<sequence length="248" mass="27571">MELVTYIESIEEIVSRTLLLHELLEILEDLTINGHLIEISDGVLTEKVELDHVFFFIQLMMQFDVLTAEGAAADSVRCFVHVLLLTGSECQLVDEVKGDGSLSDSHLSTLEVLRVHLSDVSNHFLQSSCGLVFLVVLLALNLGGWIEHDVLVLPQHILSPGHQPSHCAVVPHFLPLVATRGRGDLAALRAIDDDILRHDPLLQFAHFRMTATATEITWRFDSEVGDFLLVSVDEGEAVDPHLFLFLLL</sequence>
<protein>
    <submittedName>
        <fullName evidence="1">Uncharacterized protein</fullName>
    </submittedName>
</protein>
<dbReference type="EMBL" id="BTRK01000001">
    <property type="protein sequence ID" value="GMR33926.1"/>
    <property type="molecule type" value="Genomic_DNA"/>
</dbReference>
<reference evidence="2" key="1">
    <citation type="submission" date="2022-10" db="EMBL/GenBank/DDBJ databases">
        <title>Genome assembly of Pristionchus species.</title>
        <authorList>
            <person name="Yoshida K."/>
            <person name="Sommer R.J."/>
        </authorList>
    </citation>
    <scope>NUCLEOTIDE SEQUENCE [LARGE SCALE GENOMIC DNA]</scope>
    <source>
        <strain evidence="2">RS5460</strain>
    </source>
</reference>
<gene>
    <name evidence="1" type="ORF">PMAYCL1PPCAC_04121</name>
</gene>
<proteinExistence type="predicted"/>
<comment type="caution">
    <text evidence="1">The sequence shown here is derived from an EMBL/GenBank/DDBJ whole genome shotgun (WGS) entry which is preliminary data.</text>
</comment>
<evidence type="ECO:0000313" key="1">
    <source>
        <dbReference type="EMBL" id="GMR33926.1"/>
    </source>
</evidence>
<dbReference type="AlphaFoldDB" id="A0AAN4Z7I1"/>